<reference evidence="2 3" key="1">
    <citation type="journal article" date="2016" name="Nat. Commun.">
        <title>Thousands of microbial genomes shed light on interconnected biogeochemical processes in an aquifer system.</title>
        <authorList>
            <person name="Anantharaman K."/>
            <person name="Brown C.T."/>
            <person name="Hug L.A."/>
            <person name="Sharon I."/>
            <person name="Castelle C.J."/>
            <person name="Probst A.J."/>
            <person name="Thomas B.C."/>
            <person name="Singh A."/>
            <person name="Wilkins M.J."/>
            <person name="Karaoz U."/>
            <person name="Brodie E.L."/>
            <person name="Williams K.H."/>
            <person name="Hubbard S.S."/>
            <person name="Banfield J.F."/>
        </authorList>
    </citation>
    <scope>NUCLEOTIDE SEQUENCE [LARGE SCALE GENOMIC DNA]</scope>
</reference>
<dbReference type="GO" id="GO:0008168">
    <property type="term" value="F:methyltransferase activity"/>
    <property type="evidence" value="ECO:0007669"/>
    <property type="project" value="TreeGrafter"/>
</dbReference>
<dbReference type="AlphaFoldDB" id="A0A1F6SYD6"/>
<dbReference type="Pfam" id="PF13649">
    <property type="entry name" value="Methyltransf_25"/>
    <property type="match status" value="1"/>
</dbReference>
<accession>A0A1F6SYD6</accession>
<evidence type="ECO:0000313" key="3">
    <source>
        <dbReference type="Proteomes" id="UP000178379"/>
    </source>
</evidence>
<evidence type="ECO:0000313" key="2">
    <source>
        <dbReference type="EMBL" id="OGI37938.1"/>
    </source>
</evidence>
<gene>
    <name evidence="2" type="ORF">A2140_01695</name>
</gene>
<proteinExistence type="predicted"/>
<dbReference type="Gene3D" id="3.40.50.150">
    <property type="entry name" value="Vaccinia Virus protein VP39"/>
    <property type="match status" value="1"/>
</dbReference>
<dbReference type="EMBL" id="MFSQ01000135">
    <property type="protein sequence ID" value="OGI37938.1"/>
    <property type="molecule type" value="Genomic_DNA"/>
</dbReference>
<dbReference type="PANTHER" id="PTHR42912:SF93">
    <property type="entry name" value="N6-ADENOSINE-METHYLTRANSFERASE TMT1A"/>
    <property type="match status" value="1"/>
</dbReference>
<dbReference type="PANTHER" id="PTHR42912">
    <property type="entry name" value="METHYLTRANSFERASE"/>
    <property type="match status" value="1"/>
</dbReference>
<name>A0A1F6SYD6_9PROT</name>
<feature type="domain" description="Methyltransferase" evidence="1">
    <location>
        <begin position="60"/>
        <end position="139"/>
    </location>
</feature>
<sequence>MALQWTVMNCCRPAHNADAERFFSRSADRYRRRIEKKGLEPSSMMLAEAVRSAGIEGARVLEIGCGVGGLHQWLLQYGAASAVGVDLSEEMLAAARALARTRGMAGRTEYHRGDFIDLAGKIGAADVVVLDKVLCCTPEAMSLSSLSAAHARRVYAFTVPRDRWLVRLGVAVLSLAMRLLRSSFRPYLHDFAAIEASLQAVGFERYDERRTFLWMMRAYRRR</sequence>
<comment type="caution">
    <text evidence="2">The sequence shown here is derived from an EMBL/GenBank/DDBJ whole genome shotgun (WGS) entry which is preliminary data.</text>
</comment>
<dbReference type="InterPro" id="IPR029063">
    <property type="entry name" value="SAM-dependent_MTases_sf"/>
</dbReference>
<dbReference type="InterPro" id="IPR041698">
    <property type="entry name" value="Methyltransf_25"/>
</dbReference>
<dbReference type="CDD" id="cd02440">
    <property type="entry name" value="AdoMet_MTases"/>
    <property type="match status" value="1"/>
</dbReference>
<dbReference type="InterPro" id="IPR050508">
    <property type="entry name" value="Methyltransf_Superfamily"/>
</dbReference>
<dbReference type="SUPFAM" id="SSF53335">
    <property type="entry name" value="S-adenosyl-L-methionine-dependent methyltransferases"/>
    <property type="match status" value="1"/>
</dbReference>
<evidence type="ECO:0000259" key="1">
    <source>
        <dbReference type="Pfam" id="PF13649"/>
    </source>
</evidence>
<organism evidence="2 3">
    <name type="scientific">Candidatus Muproteobacteria bacterium RBG_16_62_13</name>
    <dbReference type="NCBI Taxonomy" id="1817756"/>
    <lineage>
        <taxon>Bacteria</taxon>
        <taxon>Pseudomonadati</taxon>
        <taxon>Pseudomonadota</taxon>
        <taxon>Candidatus Muproteobacteria</taxon>
    </lineage>
</organism>
<protein>
    <recommendedName>
        <fullName evidence="1">Methyltransferase domain-containing protein</fullName>
    </recommendedName>
</protein>
<dbReference type="STRING" id="1817756.A2140_01695"/>
<dbReference type="Proteomes" id="UP000178379">
    <property type="component" value="Unassembled WGS sequence"/>
</dbReference>